<protein>
    <submittedName>
        <fullName evidence="1">Uncharacterized protein</fullName>
    </submittedName>
</protein>
<keyword evidence="2" id="KW-1185">Reference proteome</keyword>
<gene>
    <name evidence="1" type="ORF">P343_09915</name>
</gene>
<dbReference type="STRING" id="1395513.P343_09915"/>
<comment type="caution">
    <text evidence="1">The sequence shown here is derived from an EMBL/GenBank/DDBJ whole genome shotgun (WGS) entry which is preliminary data.</text>
</comment>
<name>V6IXH5_9BACL</name>
<accession>V6IXH5</accession>
<proteinExistence type="predicted"/>
<dbReference type="Proteomes" id="UP000018296">
    <property type="component" value="Unassembled WGS sequence"/>
</dbReference>
<dbReference type="RefSeq" id="WP_023510239.1">
    <property type="nucleotide sequence ID" value="NZ_AWTC01000008.1"/>
</dbReference>
<evidence type="ECO:0000313" key="2">
    <source>
        <dbReference type="Proteomes" id="UP000018296"/>
    </source>
</evidence>
<evidence type="ECO:0000313" key="1">
    <source>
        <dbReference type="EMBL" id="EST12000.1"/>
    </source>
</evidence>
<dbReference type="EMBL" id="AWTC01000008">
    <property type="protein sequence ID" value="EST12000.1"/>
    <property type="molecule type" value="Genomic_DNA"/>
</dbReference>
<reference evidence="1 2" key="1">
    <citation type="journal article" date="2013" name="Genome Announc.">
        <title>Genome Sequence of Sporolactobacillus laevolacticus DSM442, an Efficient Polymer-Grade D-Lactate Producer from Agricultural Waste Cottonseed as a Nitrogen Source.</title>
        <authorList>
            <person name="Wang H."/>
            <person name="Wang L."/>
            <person name="Ju J."/>
            <person name="Yu B."/>
            <person name="Ma Y."/>
        </authorList>
    </citation>
    <scope>NUCLEOTIDE SEQUENCE [LARGE SCALE GENOMIC DNA]</scope>
    <source>
        <strain evidence="1 2">DSM 442</strain>
    </source>
</reference>
<dbReference type="AlphaFoldDB" id="V6IXH5"/>
<organism evidence="1 2">
    <name type="scientific">Sporolactobacillus laevolacticus DSM 442</name>
    <dbReference type="NCBI Taxonomy" id="1395513"/>
    <lineage>
        <taxon>Bacteria</taxon>
        <taxon>Bacillati</taxon>
        <taxon>Bacillota</taxon>
        <taxon>Bacilli</taxon>
        <taxon>Bacillales</taxon>
        <taxon>Sporolactobacillaceae</taxon>
        <taxon>Sporolactobacillus</taxon>
    </lineage>
</organism>
<dbReference type="PATRIC" id="fig|1395513.3.peg.1999"/>
<sequence>MQKEYQSQKIDLFVGMIAEMVSEYIDKERYIEGKEKQKNG</sequence>